<dbReference type="PIRSF" id="PIRSF005578">
    <property type="entry name" value="TlyA"/>
    <property type="match status" value="1"/>
</dbReference>
<dbReference type="InterPro" id="IPR047048">
    <property type="entry name" value="TlyA"/>
</dbReference>
<dbReference type="Gene3D" id="3.40.50.150">
    <property type="entry name" value="Vaccinia Virus protein VP39"/>
    <property type="match status" value="1"/>
</dbReference>
<dbReference type="GO" id="GO:0003723">
    <property type="term" value="F:RNA binding"/>
    <property type="evidence" value="ECO:0007669"/>
    <property type="project" value="UniProtKB-KW"/>
</dbReference>
<dbReference type="InterPro" id="IPR029063">
    <property type="entry name" value="SAM-dependent_MTases_sf"/>
</dbReference>
<dbReference type="SUPFAM" id="SSF55174">
    <property type="entry name" value="Alpha-L RNA-binding motif"/>
    <property type="match status" value="1"/>
</dbReference>
<dbReference type="GO" id="GO:0032259">
    <property type="term" value="P:methylation"/>
    <property type="evidence" value="ECO:0007669"/>
    <property type="project" value="UniProtKB-KW"/>
</dbReference>
<dbReference type="InterPro" id="IPR002877">
    <property type="entry name" value="RNA_MeTrfase_FtsJ_dom"/>
</dbReference>
<evidence type="ECO:0000313" key="6">
    <source>
        <dbReference type="Proteomes" id="UP000265419"/>
    </source>
</evidence>
<dbReference type="AlphaFoldDB" id="A0A399JK26"/>
<evidence type="ECO:0000259" key="4">
    <source>
        <dbReference type="SMART" id="SM00363"/>
    </source>
</evidence>
<evidence type="ECO:0000256" key="1">
    <source>
        <dbReference type="ARBA" id="ARBA00022884"/>
    </source>
</evidence>
<dbReference type="SMART" id="SM00363">
    <property type="entry name" value="S4"/>
    <property type="match status" value="1"/>
</dbReference>
<dbReference type="InterPro" id="IPR036986">
    <property type="entry name" value="S4_RNA-bd_sf"/>
</dbReference>
<dbReference type="InterPro" id="IPR002942">
    <property type="entry name" value="S4_RNA-bd"/>
</dbReference>
<name>A0A399JK26_9MICC</name>
<reference evidence="5 6" key="1">
    <citation type="submission" date="2018-07" db="EMBL/GenBank/DDBJ databases">
        <title>Arthrobacter sp. nov., isolated from raw cow's milk with high bacterial count.</title>
        <authorList>
            <person name="Hahne J."/>
            <person name="Isele D."/>
            <person name="Lipski A."/>
        </authorList>
    </citation>
    <scope>NUCLEOTIDE SEQUENCE [LARGE SCALE GENOMIC DNA]</scope>
    <source>
        <strain evidence="5 6">JZ R-35</strain>
    </source>
</reference>
<keyword evidence="5" id="KW-0808">Transferase</keyword>
<keyword evidence="5" id="KW-0489">Methyltransferase</keyword>
<keyword evidence="6" id="KW-1185">Reference proteome</keyword>
<protein>
    <submittedName>
        <fullName evidence="5">TlyA family RNA methyltransferase</fullName>
    </submittedName>
</protein>
<evidence type="ECO:0000256" key="2">
    <source>
        <dbReference type="ARBA" id="ARBA00029460"/>
    </source>
</evidence>
<dbReference type="Proteomes" id="UP000265419">
    <property type="component" value="Unassembled WGS sequence"/>
</dbReference>
<dbReference type="CDD" id="cd02440">
    <property type="entry name" value="AdoMet_MTases"/>
    <property type="match status" value="1"/>
</dbReference>
<dbReference type="EMBL" id="QQXK01000008">
    <property type="protein sequence ID" value="RII42836.1"/>
    <property type="molecule type" value="Genomic_DNA"/>
</dbReference>
<dbReference type="CDD" id="cd00165">
    <property type="entry name" value="S4"/>
    <property type="match status" value="1"/>
</dbReference>
<dbReference type="GO" id="GO:0008168">
    <property type="term" value="F:methyltransferase activity"/>
    <property type="evidence" value="ECO:0007669"/>
    <property type="project" value="UniProtKB-KW"/>
</dbReference>
<evidence type="ECO:0000313" key="5">
    <source>
        <dbReference type="EMBL" id="RII42836.1"/>
    </source>
</evidence>
<proteinExistence type="inferred from homology"/>
<gene>
    <name evidence="5" type="ORF">DWB68_05700</name>
</gene>
<comment type="similarity">
    <text evidence="2">Belongs to the TlyA family.</text>
</comment>
<feature type="domain" description="RNA-binding S4" evidence="4">
    <location>
        <begin position="6"/>
        <end position="69"/>
    </location>
</feature>
<dbReference type="Pfam" id="PF01479">
    <property type="entry name" value="S4"/>
    <property type="match status" value="1"/>
</dbReference>
<dbReference type="Pfam" id="PF01728">
    <property type="entry name" value="FtsJ"/>
    <property type="match status" value="1"/>
</dbReference>
<dbReference type="SUPFAM" id="SSF53335">
    <property type="entry name" value="S-adenosyl-L-methionine-dependent methyltransferases"/>
    <property type="match status" value="1"/>
</dbReference>
<dbReference type="InterPro" id="IPR004538">
    <property type="entry name" value="Hemolysin_A/TlyA"/>
</dbReference>
<dbReference type="Gene3D" id="3.10.290.10">
    <property type="entry name" value="RNA-binding S4 domain"/>
    <property type="match status" value="1"/>
</dbReference>
<sequence length="275" mass="28505">MLSEPDRLDVALVKAGLFPSRTRAAKAVAAGRVSLDGAVITRASQAVAAGQELSVASDEADHWVGRAAHKLLGALDTFSDVDPRGALCLDAGASTGGFTQVLLERGARLVHAVDVGHDQLHPDIAADPRVRNHEGVNVRALTADFVDGGVDLVVGDLSFISLTLVVAPLASVLRPGGEALLMVKPQFEVGREKLSRTGVVSSPLQRREAVEAVLSAARAAGLEPRGIGRSQLAGQDGNAEFFVRLLKPADPAPSTPPAGDAASPLGVMLDAVDYR</sequence>
<dbReference type="PROSITE" id="PS50889">
    <property type="entry name" value="S4"/>
    <property type="match status" value="1"/>
</dbReference>
<dbReference type="PANTHER" id="PTHR32319">
    <property type="entry name" value="BACTERIAL HEMOLYSIN-LIKE PROTEIN"/>
    <property type="match status" value="1"/>
</dbReference>
<accession>A0A399JK26</accession>
<dbReference type="PANTHER" id="PTHR32319:SF0">
    <property type="entry name" value="BACTERIAL HEMOLYSIN-LIKE PROTEIN"/>
    <property type="match status" value="1"/>
</dbReference>
<evidence type="ECO:0000256" key="3">
    <source>
        <dbReference type="PROSITE-ProRule" id="PRU00182"/>
    </source>
</evidence>
<comment type="caution">
    <text evidence="5">The sequence shown here is derived from an EMBL/GenBank/DDBJ whole genome shotgun (WGS) entry which is preliminary data.</text>
</comment>
<organism evidence="5 6">
    <name type="scientific">Galactobacter valiniphilus</name>
    <dbReference type="NCBI Taxonomy" id="2676122"/>
    <lineage>
        <taxon>Bacteria</taxon>
        <taxon>Bacillati</taxon>
        <taxon>Actinomycetota</taxon>
        <taxon>Actinomycetes</taxon>
        <taxon>Micrococcales</taxon>
        <taxon>Micrococcaceae</taxon>
        <taxon>Galactobacter</taxon>
    </lineage>
</organism>
<keyword evidence="1 3" id="KW-0694">RNA-binding</keyword>